<name>A0A0E9RCQ7_ANGAN</name>
<accession>A0A0E9RCQ7</accession>
<reference evidence="1" key="2">
    <citation type="journal article" date="2015" name="Fish Shellfish Immunol.">
        <title>Early steps in the European eel (Anguilla anguilla)-Vibrio vulnificus interaction in the gills: Role of the RtxA13 toxin.</title>
        <authorList>
            <person name="Callol A."/>
            <person name="Pajuelo D."/>
            <person name="Ebbesson L."/>
            <person name="Teles M."/>
            <person name="MacKenzie S."/>
            <person name="Amaro C."/>
        </authorList>
    </citation>
    <scope>NUCLEOTIDE SEQUENCE</scope>
</reference>
<reference evidence="1" key="1">
    <citation type="submission" date="2014-11" db="EMBL/GenBank/DDBJ databases">
        <authorList>
            <person name="Amaro Gonzalez C."/>
        </authorList>
    </citation>
    <scope>NUCLEOTIDE SEQUENCE</scope>
</reference>
<dbReference type="EMBL" id="GBXM01082439">
    <property type="protein sequence ID" value="JAH26138.1"/>
    <property type="molecule type" value="Transcribed_RNA"/>
</dbReference>
<sequence length="12" mass="1512">MYNICKYVMSME</sequence>
<protein>
    <submittedName>
        <fullName evidence="1">Uncharacterized protein</fullName>
    </submittedName>
</protein>
<organism evidence="1">
    <name type="scientific">Anguilla anguilla</name>
    <name type="common">European freshwater eel</name>
    <name type="synonym">Muraena anguilla</name>
    <dbReference type="NCBI Taxonomy" id="7936"/>
    <lineage>
        <taxon>Eukaryota</taxon>
        <taxon>Metazoa</taxon>
        <taxon>Chordata</taxon>
        <taxon>Craniata</taxon>
        <taxon>Vertebrata</taxon>
        <taxon>Euteleostomi</taxon>
        <taxon>Actinopterygii</taxon>
        <taxon>Neopterygii</taxon>
        <taxon>Teleostei</taxon>
        <taxon>Anguilliformes</taxon>
        <taxon>Anguillidae</taxon>
        <taxon>Anguilla</taxon>
    </lineage>
</organism>
<evidence type="ECO:0000313" key="1">
    <source>
        <dbReference type="EMBL" id="JAH26138.1"/>
    </source>
</evidence>
<proteinExistence type="predicted"/>